<dbReference type="Pfam" id="PF13508">
    <property type="entry name" value="Acetyltransf_7"/>
    <property type="match status" value="1"/>
</dbReference>
<keyword evidence="3" id="KW-1185">Reference proteome</keyword>
<feature type="domain" description="N-acetyltransferase" evidence="1">
    <location>
        <begin position="1"/>
        <end position="146"/>
    </location>
</feature>
<gene>
    <name evidence="2" type="ORF">JIN87_04885</name>
</gene>
<sequence>MIRPATPTDLPAIKSLFDDAFKPSVYESRLAERVFSGPIPYHCWVSEEDNHILACILYTPALKDALPIGYHLAPVAVRPDCQDKGYGSHLIETTLQLDPIRNAPVFVLGDPHFYERFGFAATPNPSCPYDPGNDYFRALRWTHTEDKFSIGYADAFKDAEDAAS</sequence>
<dbReference type="CDD" id="cd04301">
    <property type="entry name" value="NAT_SF"/>
    <property type="match status" value="1"/>
</dbReference>
<evidence type="ECO:0000313" key="3">
    <source>
        <dbReference type="Proteomes" id="UP000617628"/>
    </source>
</evidence>
<dbReference type="SUPFAM" id="SSF55729">
    <property type="entry name" value="Acyl-CoA N-acyltransferases (Nat)"/>
    <property type="match status" value="1"/>
</dbReference>
<dbReference type="InterPro" id="IPR000182">
    <property type="entry name" value="GNAT_dom"/>
</dbReference>
<evidence type="ECO:0000259" key="1">
    <source>
        <dbReference type="PROSITE" id="PS51186"/>
    </source>
</evidence>
<dbReference type="PROSITE" id="PS51186">
    <property type="entry name" value="GNAT"/>
    <property type="match status" value="1"/>
</dbReference>
<dbReference type="AlphaFoldDB" id="A0A934RTP8"/>
<dbReference type="EMBL" id="JAENIL010000007">
    <property type="protein sequence ID" value="MBK1876191.1"/>
    <property type="molecule type" value="Genomic_DNA"/>
</dbReference>
<dbReference type="GO" id="GO:0016747">
    <property type="term" value="F:acyltransferase activity, transferring groups other than amino-acyl groups"/>
    <property type="evidence" value="ECO:0007669"/>
    <property type="project" value="InterPro"/>
</dbReference>
<dbReference type="Gene3D" id="3.40.630.30">
    <property type="match status" value="1"/>
</dbReference>
<evidence type="ECO:0000313" key="2">
    <source>
        <dbReference type="EMBL" id="MBK1876191.1"/>
    </source>
</evidence>
<accession>A0A934RTP8</accession>
<protein>
    <submittedName>
        <fullName evidence="2">N-acetyltransferase</fullName>
    </submittedName>
</protein>
<proteinExistence type="predicted"/>
<dbReference type="InterPro" id="IPR016181">
    <property type="entry name" value="Acyl_CoA_acyltransferase"/>
</dbReference>
<organism evidence="2 3">
    <name type="scientific">Pelagicoccus mobilis</name>
    <dbReference type="NCBI Taxonomy" id="415221"/>
    <lineage>
        <taxon>Bacteria</taxon>
        <taxon>Pseudomonadati</taxon>
        <taxon>Verrucomicrobiota</taxon>
        <taxon>Opitutia</taxon>
        <taxon>Puniceicoccales</taxon>
        <taxon>Pelagicoccaceae</taxon>
        <taxon>Pelagicoccus</taxon>
    </lineage>
</organism>
<reference evidence="2" key="1">
    <citation type="submission" date="2021-01" db="EMBL/GenBank/DDBJ databases">
        <title>Modified the classification status of verrucomicrobia.</title>
        <authorList>
            <person name="Feng X."/>
        </authorList>
    </citation>
    <scope>NUCLEOTIDE SEQUENCE</scope>
    <source>
        <strain evidence="2">KCTC 13126</strain>
    </source>
</reference>
<comment type="caution">
    <text evidence="2">The sequence shown here is derived from an EMBL/GenBank/DDBJ whole genome shotgun (WGS) entry which is preliminary data.</text>
</comment>
<name>A0A934RTP8_9BACT</name>
<dbReference type="Proteomes" id="UP000617628">
    <property type="component" value="Unassembled WGS sequence"/>
</dbReference>
<dbReference type="RefSeq" id="WP_200354407.1">
    <property type="nucleotide sequence ID" value="NZ_JAENIL010000007.1"/>
</dbReference>